<reference evidence="9 10" key="1">
    <citation type="submission" date="2014-08" db="EMBL/GenBank/DDBJ databases">
        <title>Genome sequence of Tetragenococcus muriaticus.</title>
        <authorList>
            <person name="Chuea-nongthon C."/>
            <person name="Rodtong S."/>
            <person name="Yongsawatdigul J."/>
            <person name="Steele J.L."/>
            <person name="Liu X.-y."/>
            <person name="Speers J."/>
            <person name="Glasner J.D."/>
            <person name="Neeno-Eckwall E.C."/>
        </authorList>
    </citation>
    <scope>NUCLEOTIDE SEQUENCE [LARGE SCALE GENOMIC DNA]</scope>
    <source>
        <strain evidence="9 10">3MR10-3</strain>
    </source>
</reference>
<name>A0A091CCJ8_9ENTE</name>
<evidence type="ECO:0000256" key="8">
    <source>
        <dbReference type="SAM" id="Phobius"/>
    </source>
</evidence>
<dbReference type="Proteomes" id="UP000029381">
    <property type="component" value="Unassembled WGS sequence"/>
</dbReference>
<feature type="transmembrane region" description="Helical" evidence="8">
    <location>
        <begin position="218"/>
        <end position="237"/>
    </location>
</feature>
<evidence type="ECO:0000256" key="6">
    <source>
        <dbReference type="ARBA" id="ARBA00022989"/>
    </source>
</evidence>
<dbReference type="AlphaFoldDB" id="A0A091CCJ8"/>
<evidence type="ECO:0000256" key="7">
    <source>
        <dbReference type="ARBA" id="ARBA00023136"/>
    </source>
</evidence>
<keyword evidence="7 8" id="KW-0472">Membrane</keyword>
<keyword evidence="4" id="KW-1003">Cell membrane</keyword>
<evidence type="ECO:0000256" key="3">
    <source>
        <dbReference type="ARBA" id="ARBA00022448"/>
    </source>
</evidence>
<dbReference type="PANTHER" id="PTHR36838:SF1">
    <property type="entry name" value="SLR1864 PROTEIN"/>
    <property type="match status" value="1"/>
</dbReference>
<evidence type="ECO:0000256" key="1">
    <source>
        <dbReference type="ARBA" id="ARBA00004651"/>
    </source>
</evidence>
<dbReference type="PANTHER" id="PTHR36838">
    <property type="entry name" value="AUXIN EFFLUX CARRIER FAMILY PROTEIN"/>
    <property type="match status" value="1"/>
</dbReference>
<keyword evidence="5 8" id="KW-0812">Transmembrane</keyword>
<dbReference type="GO" id="GO:0055085">
    <property type="term" value="P:transmembrane transport"/>
    <property type="evidence" value="ECO:0007669"/>
    <property type="project" value="InterPro"/>
</dbReference>
<feature type="transmembrane region" description="Helical" evidence="8">
    <location>
        <begin position="21"/>
        <end position="39"/>
    </location>
</feature>
<keyword evidence="6 8" id="KW-1133">Transmembrane helix</keyword>
<feature type="transmembrane region" description="Helical" evidence="8">
    <location>
        <begin position="81"/>
        <end position="102"/>
    </location>
</feature>
<gene>
    <name evidence="9" type="ORF">TMU3MR103_1485</name>
</gene>
<dbReference type="Gene3D" id="1.20.1530.20">
    <property type="match status" value="1"/>
</dbReference>
<proteinExistence type="inferred from homology"/>
<feature type="transmembrane region" description="Helical" evidence="8">
    <location>
        <begin position="187"/>
        <end position="206"/>
    </location>
</feature>
<protein>
    <submittedName>
        <fullName evidence="9">Malate permease</fullName>
    </submittedName>
</protein>
<comment type="similarity">
    <text evidence="2">Belongs to the auxin efflux carrier (TC 2.A.69) family.</text>
</comment>
<feature type="transmembrane region" description="Helical" evidence="8">
    <location>
        <begin position="114"/>
        <end position="134"/>
    </location>
</feature>
<dbReference type="EMBL" id="JPVT01000152">
    <property type="protein sequence ID" value="KFN90458.1"/>
    <property type="molecule type" value="Genomic_DNA"/>
</dbReference>
<evidence type="ECO:0000256" key="4">
    <source>
        <dbReference type="ARBA" id="ARBA00022475"/>
    </source>
</evidence>
<keyword evidence="3" id="KW-0813">Transport</keyword>
<evidence type="ECO:0000313" key="10">
    <source>
        <dbReference type="Proteomes" id="UP000029381"/>
    </source>
</evidence>
<comment type="caution">
    <text evidence="9">The sequence shown here is derived from an EMBL/GenBank/DDBJ whole genome shotgun (WGS) entry which is preliminary data.</text>
</comment>
<feature type="transmembrane region" description="Helical" evidence="8">
    <location>
        <begin position="146"/>
        <end position="166"/>
    </location>
</feature>
<evidence type="ECO:0000313" key="9">
    <source>
        <dbReference type="EMBL" id="KFN90458.1"/>
    </source>
</evidence>
<dbReference type="GO" id="GO:0005886">
    <property type="term" value="C:plasma membrane"/>
    <property type="evidence" value="ECO:0007669"/>
    <property type="project" value="UniProtKB-SubCell"/>
</dbReference>
<evidence type="ECO:0000256" key="2">
    <source>
        <dbReference type="ARBA" id="ARBA00010145"/>
    </source>
</evidence>
<comment type="subcellular location">
    <subcellularLocation>
        <location evidence="1">Cell membrane</location>
        <topology evidence="1">Multi-pass membrane protein</topology>
    </subcellularLocation>
</comment>
<keyword evidence="10" id="KW-1185">Reference proteome</keyword>
<feature type="transmembrane region" description="Helical" evidence="8">
    <location>
        <begin position="249"/>
        <end position="271"/>
    </location>
</feature>
<dbReference type="Pfam" id="PF03547">
    <property type="entry name" value="Mem_trans"/>
    <property type="match status" value="1"/>
</dbReference>
<accession>A0A091CCJ8</accession>
<feature type="transmembrane region" description="Helical" evidence="8">
    <location>
        <begin position="51"/>
        <end position="69"/>
    </location>
</feature>
<dbReference type="InterPro" id="IPR038770">
    <property type="entry name" value="Na+/solute_symporter_sf"/>
</dbReference>
<organism evidence="9 10">
    <name type="scientific">Tetragenococcus muriaticus 3MR10-3</name>
    <dbReference type="NCBI Taxonomy" id="1302648"/>
    <lineage>
        <taxon>Bacteria</taxon>
        <taxon>Bacillati</taxon>
        <taxon>Bacillota</taxon>
        <taxon>Bacilli</taxon>
        <taxon>Lactobacillales</taxon>
        <taxon>Enterococcaceae</taxon>
        <taxon>Tetragenococcus</taxon>
    </lineage>
</organism>
<evidence type="ECO:0000256" key="5">
    <source>
        <dbReference type="ARBA" id="ARBA00022692"/>
    </source>
</evidence>
<dbReference type="PATRIC" id="fig|1302648.3.peg.1450"/>
<dbReference type="InterPro" id="IPR004776">
    <property type="entry name" value="Mem_transp_PIN-like"/>
</dbReference>
<feature type="transmembrane region" description="Helical" evidence="8">
    <location>
        <begin position="311"/>
        <end position="330"/>
    </location>
</feature>
<sequence>MGYSSSFFAFFKEVSYSLLEAYLNILVIFSLMFVGYVLSYRQWFSNHTADVFSKLVLNLALPFNMFLTITSNFSKEEFLNLFQGMIIPIMSMLLTMALSIGYRRVFHVKETRKGIFTTIFTCSNTIFIGLPINLAIFGEEAVPYVLLYYIINTTVFWTIGVYFIAFDDPRTKEATVTFHPLAVLKKVFSPALLGFLIGLVWMLLNIEIPAFLADFGTYLANLTTPLSMFIIGIIVYFHGVKNLKLNKDIIGVLLGRFVFSPLIVWGLGQWIPVPSLMLQVFIIQAAMPVQNSIPILARNYQADEEFAASSLGYSVLLYLLYIPFLLKLIYMV</sequence>